<sequence>MSPLGWRFALRGLGGLYLVLAAWAAAHPVSFSLVLANFGPTNEHLVHDFAACSATFGLGLVIADRLPSWRTPALAVAGLWNGFHAVSHLADIRDAQPAFVGPVEAVLLVAITALFATLTRLSIQQERAAR</sequence>
<keyword evidence="3" id="KW-1185">Reference proteome</keyword>
<feature type="transmembrane region" description="Helical" evidence="1">
    <location>
        <begin position="105"/>
        <end position="123"/>
    </location>
</feature>
<comment type="caution">
    <text evidence="2">The sequence shown here is derived from an EMBL/GenBank/DDBJ whole genome shotgun (WGS) entry which is preliminary data.</text>
</comment>
<name>A0ABP9QDA0_9PSEU</name>
<evidence type="ECO:0008006" key="4">
    <source>
        <dbReference type="Google" id="ProtNLM"/>
    </source>
</evidence>
<keyword evidence="1" id="KW-0472">Membrane</keyword>
<protein>
    <recommendedName>
        <fullName evidence="4">DUF4345 domain-containing protein</fullName>
    </recommendedName>
</protein>
<dbReference type="RefSeq" id="WP_185060442.1">
    <property type="nucleotide sequence ID" value="NZ_BAABJP010000020.1"/>
</dbReference>
<dbReference type="Proteomes" id="UP001428817">
    <property type="component" value="Unassembled WGS sequence"/>
</dbReference>
<dbReference type="EMBL" id="BAABJP010000020">
    <property type="protein sequence ID" value="GAA5159974.1"/>
    <property type="molecule type" value="Genomic_DNA"/>
</dbReference>
<gene>
    <name evidence="2" type="ORF">GCM10023321_41850</name>
</gene>
<evidence type="ECO:0000313" key="2">
    <source>
        <dbReference type="EMBL" id="GAA5159974.1"/>
    </source>
</evidence>
<accession>A0ABP9QDA0</accession>
<keyword evidence="1" id="KW-1133">Transmembrane helix</keyword>
<feature type="transmembrane region" description="Helical" evidence="1">
    <location>
        <begin position="15"/>
        <end position="38"/>
    </location>
</feature>
<evidence type="ECO:0000313" key="3">
    <source>
        <dbReference type="Proteomes" id="UP001428817"/>
    </source>
</evidence>
<reference evidence="3" key="1">
    <citation type="journal article" date="2019" name="Int. J. Syst. Evol. Microbiol.">
        <title>The Global Catalogue of Microorganisms (GCM) 10K type strain sequencing project: providing services to taxonomists for standard genome sequencing and annotation.</title>
        <authorList>
            <consortium name="The Broad Institute Genomics Platform"/>
            <consortium name="The Broad Institute Genome Sequencing Center for Infectious Disease"/>
            <person name="Wu L."/>
            <person name="Ma J."/>
        </authorList>
    </citation>
    <scope>NUCLEOTIDE SEQUENCE [LARGE SCALE GENOMIC DNA]</scope>
    <source>
        <strain evidence="3">JCM 18303</strain>
    </source>
</reference>
<evidence type="ECO:0000256" key="1">
    <source>
        <dbReference type="SAM" id="Phobius"/>
    </source>
</evidence>
<organism evidence="2 3">
    <name type="scientific">Pseudonocardia eucalypti</name>
    <dbReference type="NCBI Taxonomy" id="648755"/>
    <lineage>
        <taxon>Bacteria</taxon>
        <taxon>Bacillati</taxon>
        <taxon>Actinomycetota</taxon>
        <taxon>Actinomycetes</taxon>
        <taxon>Pseudonocardiales</taxon>
        <taxon>Pseudonocardiaceae</taxon>
        <taxon>Pseudonocardia</taxon>
    </lineage>
</organism>
<keyword evidence="1" id="KW-0812">Transmembrane</keyword>
<proteinExistence type="predicted"/>